<dbReference type="PANTHER" id="PTHR12526:SF630">
    <property type="entry name" value="GLYCOSYLTRANSFERASE"/>
    <property type="match status" value="1"/>
</dbReference>
<dbReference type="EMBL" id="LUGO01000011">
    <property type="protein sequence ID" value="OXS42177.1"/>
    <property type="molecule type" value="Genomic_DNA"/>
</dbReference>
<dbReference type="InterPro" id="IPR001296">
    <property type="entry name" value="Glyco_trans_1"/>
</dbReference>
<dbReference type="Gene3D" id="3.40.50.2000">
    <property type="entry name" value="Glycogen Phosphorylase B"/>
    <property type="match status" value="2"/>
</dbReference>
<sequence>MKKVLIIGITSGIGGTETFITQELERIDSSMFEVDVLLFQKYNQKYAKVLEEKVNNIFYVEPITGNKLKYIVDICNFYIKNKYDIVHVNSGSAKLFVYFWPLFFVKKTKVIVHSHNSNDGSKKIHNILAKFQNILADKMVACSTEAAEWMFGKKRVANNEVQIIKNGVDLNKYKFRSTIREQYRKEYHLSDRIIIGSVARFEKQKNHRRIIDIFTEYHANKKNSTLILIGEGSLRKEIEKYVDEKGISESVIFLGNRNDVVNWLNVFDVLLLPSLYEGLPFIAIEAQATSLPVLTSNDISDEVRITKLVESMSLDENDTNWVLKIDNLILSASQRTELVNEIEDDFSKEGYNLEDTIRNVERIYEDITSEI</sequence>
<evidence type="ECO:0000259" key="1">
    <source>
        <dbReference type="Pfam" id="PF00534"/>
    </source>
</evidence>
<dbReference type="Proteomes" id="UP000215261">
    <property type="component" value="Unassembled WGS sequence"/>
</dbReference>
<dbReference type="RefSeq" id="WP_089143748.1">
    <property type="nucleotide sequence ID" value="NZ_LUGD01000008.1"/>
</dbReference>
<organism evidence="3 4">
    <name type="scientific">Ligilactobacillus agilis</name>
    <dbReference type="NCBI Taxonomy" id="1601"/>
    <lineage>
        <taxon>Bacteria</taxon>
        <taxon>Bacillati</taxon>
        <taxon>Bacillota</taxon>
        <taxon>Bacilli</taxon>
        <taxon>Lactobacillales</taxon>
        <taxon>Lactobacillaceae</taxon>
        <taxon>Ligilactobacillus</taxon>
    </lineage>
</organism>
<protein>
    <submittedName>
        <fullName evidence="3">Glycosyl transferase</fullName>
    </submittedName>
</protein>
<dbReference type="AlphaFoldDB" id="A0A231Q5D1"/>
<dbReference type="SUPFAM" id="SSF53756">
    <property type="entry name" value="UDP-Glycosyltransferase/glycogen phosphorylase"/>
    <property type="match status" value="1"/>
</dbReference>
<name>A0A231Q5D1_9LACO</name>
<dbReference type="Pfam" id="PF00534">
    <property type="entry name" value="Glycos_transf_1"/>
    <property type="match status" value="1"/>
</dbReference>
<evidence type="ECO:0000259" key="2">
    <source>
        <dbReference type="Pfam" id="PF13439"/>
    </source>
</evidence>
<dbReference type="CDD" id="cd03812">
    <property type="entry name" value="GT4_CapH-like"/>
    <property type="match status" value="1"/>
</dbReference>
<proteinExistence type="predicted"/>
<feature type="domain" description="Glycosyltransferase subfamily 4-like N-terminal" evidence="2">
    <location>
        <begin position="13"/>
        <end position="171"/>
    </location>
</feature>
<gene>
    <name evidence="3" type="ORF">AYP69_10660</name>
</gene>
<feature type="domain" description="Glycosyl transferase family 1" evidence="1">
    <location>
        <begin position="181"/>
        <end position="336"/>
    </location>
</feature>
<dbReference type="Pfam" id="PF13439">
    <property type="entry name" value="Glyco_transf_4"/>
    <property type="match status" value="1"/>
</dbReference>
<dbReference type="PANTHER" id="PTHR12526">
    <property type="entry name" value="GLYCOSYLTRANSFERASE"/>
    <property type="match status" value="1"/>
</dbReference>
<accession>A0A231Q5D1</accession>
<dbReference type="InterPro" id="IPR028098">
    <property type="entry name" value="Glyco_trans_4-like_N"/>
</dbReference>
<reference evidence="3 4" key="1">
    <citation type="submission" date="2016-03" db="EMBL/GenBank/DDBJ databases">
        <title>Sequencing of Lactobacillus Species from Commercial Turkeys.</title>
        <authorList>
            <person name="Johnson T.J."/>
            <person name="Youmans B.P."/>
            <person name="Case K.A."/>
        </authorList>
    </citation>
    <scope>NUCLEOTIDE SEQUENCE [LARGE SCALE GENOMIC DNA]</scope>
    <source>
        <strain evidence="3 4">UMNLA1</strain>
    </source>
</reference>
<evidence type="ECO:0000313" key="3">
    <source>
        <dbReference type="EMBL" id="OXS42177.1"/>
    </source>
</evidence>
<evidence type="ECO:0000313" key="4">
    <source>
        <dbReference type="Proteomes" id="UP000215261"/>
    </source>
</evidence>
<dbReference type="GO" id="GO:0016757">
    <property type="term" value="F:glycosyltransferase activity"/>
    <property type="evidence" value="ECO:0007669"/>
    <property type="project" value="InterPro"/>
</dbReference>
<comment type="caution">
    <text evidence="3">The sequence shown here is derived from an EMBL/GenBank/DDBJ whole genome shotgun (WGS) entry which is preliminary data.</text>
</comment>
<keyword evidence="3" id="KW-0808">Transferase</keyword>